<dbReference type="GO" id="GO:0016787">
    <property type="term" value="F:hydrolase activity"/>
    <property type="evidence" value="ECO:0007669"/>
    <property type="project" value="UniProtKB-KW"/>
</dbReference>
<gene>
    <name evidence="9 11" type="primary">cas2</name>
    <name evidence="11" type="ORF">CSB45_12310</name>
</gene>
<dbReference type="InterPro" id="IPR019199">
    <property type="entry name" value="Virulence_VapD/CRISPR_Cas2"/>
</dbReference>
<dbReference type="GO" id="GO:0046872">
    <property type="term" value="F:metal ion binding"/>
    <property type="evidence" value="ECO:0007669"/>
    <property type="project" value="UniProtKB-UniRule"/>
</dbReference>
<keyword evidence="6 9" id="KW-0378">Hydrolase</keyword>
<dbReference type="Pfam" id="PF09827">
    <property type="entry name" value="CRISPR_Cas2"/>
    <property type="match status" value="1"/>
</dbReference>
<evidence type="ECO:0000256" key="4">
    <source>
        <dbReference type="ARBA" id="ARBA00022723"/>
    </source>
</evidence>
<keyword evidence="3 9" id="KW-0540">Nuclease</keyword>
<evidence type="ECO:0000256" key="5">
    <source>
        <dbReference type="ARBA" id="ARBA00022759"/>
    </source>
</evidence>
<dbReference type="CDD" id="cd09725">
    <property type="entry name" value="Cas2_I_II_III"/>
    <property type="match status" value="1"/>
</dbReference>
<dbReference type="NCBIfam" id="TIGR01573">
    <property type="entry name" value="cas2"/>
    <property type="match status" value="1"/>
</dbReference>
<dbReference type="PIRSF" id="PIRSF032582">
    <property type="entry name" value="Cas2"/>
    <property type="match status" value="1"/>
</dbReference>
<comment type="cofactor">
    <cofactor evidence="1 9">
        <name>Mg(2+)</name>
        <dbReference type="ChEBI" id="CHEBI:18420"/>
    </cofactor>
</comment>
<evidence type="ECO:0000256" key="6">
    <source>
        <dbReference type="ARBA" id="ARBA00022801"/>
    </source>
</evidence>
<accession>A0A2G6E337</accession>
<keyword evidence="5 9" id="KW-0255">Endonuclease</keyword>
<name>A0A2G6E337_9BACT</name>
<evidence type="ECO:0000256" key="7">
    <source>
        <dbReference type="ARBA" id="ARBA00022842"/>
    </source>
</evidence>
<dbReference type="AlphaFoldDB" id="A0A2G6E337"/>
<feature type="binding site" evidence="9">
    <location>
        <position position="8"/>
    </location>
    <ligand>
        <name>Mg(2+)</name>
        <dbReference type="ChEBI" id="CHEBI:18420"/>
        <note>catalytic</note>
    </ligand>
</feature>
<dbReference type="GO" id="GO:0043571">
    <property type="term" value="P:maintenance of CRISPR repeat elements"/>
    <property type="evidence" value="ECO:0007669"/>
    <property type="project" value="UniProtKB-UniRule"/>
</dbReference>
<evidence type="ECO:0000256" key="3">
    <source>
        <dbReference type="ARBA" id="ARBA00022722"/>
    </source>
</evidence>
<dbReference type="GO" id="GO:0051607">
    <property type="term" value="P:defense response to virus"/>
    <property type="evidence" value="ECO:0007669"/>
    <property type="project" value="UniProtKB-UniRule"/>
</dbReference>
<dbReference type="GO" id="GO:0004521">
    <property type="term" value="F:RNA endonuclease activity"/>
    <property type="evidence" value="ECO:0007669"/>
    <property type="project" value="UniProtKB-UniRule"/>
</dbReference>
<evidence type="ECO:0000256" key="9">
    <source>
        <dbReference type="HAMAP-Rule" id="MF_01471"/>
    </source>
</evidence>
<dbReference type="SUPFAM" id="SSF143430">
    <property type="entry name" value="TTP0101/SSO1404-like"/>
    <property type="match status" value="1"/>
</dbReference>
<comment type="caution">
    <text evidence="11">The sequence shown here is derived from an EMBL/GenBank/DDBJ whole genome shotgun (WGS) entry which is preliminary data.</text>
</comment>
<organism evidence="11 12">
    <name type="scientific">candidate division KSB3 bacterium</name>
    <dbReference type="NCBI Taxonomy" id="2044937"/>
    <lineage>
        <taxon>Bacteria</taxon>
        <taxon>candidate division KSB3</taxon>
    </lineage>
</organism>
<comment type="similarity">
    <text evidence="2 9 10">Belongs to the CRISPR-associated endoribonuclease Cas2 protein family.</text>
</comment>
<dbReference type="Proteomes" id="UP000229740">
    <property type="component" value="Unassembled WGS sequence"/>
</dbReference>
<dbReference type="InterPro" id="IPR021127">
    <property type="entry name" value="CRISPR_associated_Cas2"/>
</dbReference>
<evidence type="ECO:0000313" key="12">
    <source>
        <dbReference type="Proteomes" id="UP000229740"/>
    </source>
</evidence>
<dbReference type="PANTHER" id="PTHR34405">
    <property type="entry name" value="CRISPR-ASSOCIATED ENDORIBONUCLEASE CAS2"/>
    <property type="match status" value="1"/>
</dbReference>
<dbReference type="HAMAP" id="MF_01471">
    <property type="entry name" value="Cas2"/>
    <property type="match status" value="1"/>
</dbReference>
<protein>
    <recommendedName>
        <fullName evidence="9">CRISPR-associated endoribonuclease Cas2</fullName>
        <ecNumber evidence="9">3.1.-.-</ecNumber>
    </recommendedName>
</protein>
<evidence type="ECO:0000313" key="11">
    <source>
        <dbReference type="EMBL" id="PID56158.1"/>
    </source>
</evidence>
<sequence>MLILVTYDVGGTNSRAGQKRLRHIAETCLNYGLRVQKSVFECQVNPSEWERLRATLLNTYKPEVDSLRFYFLGSNWKRRVEHHGICDTPDIEGTLII</sequence>
<keyword evidence="7 9" id="KW-0460">Magnesium</keyword>
<evidence type="ECO:0000256" key="1">
    <source>
        <dbReference type="ARBA" id="ARBA00001946"/>
    </source>
</evidence>
<comment type="subunit">
    <text evidence="9">Homodimer, forms a heterotetramer with a Cas1 homodimer.</text>
</comment>
<reference evidence="11 12" key="1">
    <citation type="submission" date="2017-10" db="EMBL/GenBank/DDBJ databases">
        <title>Novel microbial diversity and functional potential in the marine mammal oral microbiome.</title>
        <authorList>
            <person name="Dudek N.K."/>
            <person name="Sun C.L."/>
            <person name="Burstein D."/>
            <person name="Kantor R.S."/>
            <person name="Aliaga Goltsman D.S."/>
            <person name="Bik E.M."/>
            <person name="Thomas B.C."/>
            <person name="Banfield J.F."/>
            <person name="Relman D.A."/>
        </authorList>
    </citation>
    <scope>NUCLEOTIDE SEQUENCE [LARGE SCALE GENOMIC DNA]</scope>
    <source>
        <strain evidence="11">DOLZORAL124_49_17</strain>
    </source>
</reference>
<keyword evidence="8 9" id="KW-0051">Antiviral defense</keyword>
<keyword evidence="4 9" id="KW-0479">Metal-binding</keyword>
<evidence type="ECO:0000256" key="10">
    <source>
        <dbReference type="PIRNR" id="PIRNR032582"/>
    </source>
</evidence>
<evidence type="ECO:0000256" key="8">
    <source>
        <dbReference type="ARBA" id="ARBA00023118"/>
    </source>
</evidence>
<comment type="function">
    <text evidence="9">CRISPR (clustered regularly interspaced short palindromic repeat), is an adaptive immune system that provides protection against mobile genetic elements (viruses, transposable elements and conjugative plasmids). CRISPR clusters contain sequences complementary to antecedent mobile elements and target invading nucleic acids. CRISPR clusters are transcribed and processed into CRISPR RNA (crRNA). Functions as a ssRNA-specific endoribonuclease. Involved in the integration of spacer DNA into the CRISPR cassette.</text>
</comment>
<evidence type="ECO:0000256" key="2">
    <source>
        <dbReference type="ARBA" id="ARBA00009959"/>
    </source>
</evidence>
<dbReference type="EC" id="3.1.-.-" evidence="9"/>
<dbReference type="EMBL" id="PDPS01000037">
    <property type="protein sequence ID" value="PID56158.1"/>
    <property type="molecule type" value="Genomic_DNA"/>
</dbReference>
<proteinExistence type="inferred from homology"/>
<dbReference type="Gene3D" id="3.30.70.240">
    <property type="match status" value="1"/>
</dbReference>
<dbReference type="PANTHER" id="PTHR34405:SF3">
    <property type="entry name" value="CRISPR-ASSOCIATED ENDORIBONUCLEASE CAS2 3"/>
    <property type="match status" value="1"/>
</dbReference>